<evidence type="ECO:0000313" key="1">
    <source>
        <dbReference type="EMBL" id="RPA80682.1"/>
    </source>
</evidence>
<name>A0A3N4I3I7_ASCIM</name>
<sequence length="268" mass="30437">MITFESTSILHSLKTFPTFYSLPNRSRSDEVDVLNLGYHYAFMGQITCMGDVDTLVGDFDLRVRDRLNTSDILIRYSASGPGNNIQHPHWLLEAQVGYIIVILYARQATEIRAPAIKITEEQRNNVKIFPFTIDKLFSTARHLYSYATYSYLNYEKTRKHPNTVPYLGPGRDRVSCVLCCNESDKLPPDDRAAVEEWAISHECPPAEAVIWLTSKNWEKVASRERSPFPEGWVDAEVPEDWVNVESDLITETTADVPASVAILFTNAD</sequence>
<dbReference type="AlphaFoldDB" id="A0A3N4I3I7"/>
<proteinExistence type="predicted"/>
<reference evidence="1 2" key="1">
    <citation type="journal article" date="2018" name="Nat. Ecol. Evol.">
        <title>Pezizomycetes genomes reveal the molecular basis of ectomycorrhizal truffle lifestyle.</title>
        <authorList>
            <person name="Murat C."/>
            <person name="Payen T."/>
            <person name="Noel B."/>
            <person name="Kuo A."/>
            <person name="Morin E."/>
            <person name="Chen J."/>
            <person name="Kohler A."/>
            <person name="Krizsan K."/>
            <person name="Balestrini R."/>
            <person name="Da Silva C."/>
            <person name="Montanini B."/>
            <person name="Hainaut M."/>
            <person name="Levati E."/>
            <person name="Barry K.W."/>
            <person name="Belfiori B."/>
            <person name="Cichocki N."/>
            <person name="Clum A."/>
            <person name="Dockter R.B."/>
            <person name="Fauchery L."/>
            <person name="Guy J."/>
            <person name="Iotti M."/>
            <person name="Le Tacon F."/>
            <person name="Lindquist E.A."/>
            <person name="Lipzen A."/>
            <person name="Malagnac F."/>
            <person name="Mello A."/>
            <person name="Molinier V."/>
            <person name="Miyauchi S."/>
            <person name="Poulain J."/>
            <person name="Riccioni C."/>
            <person name="Rubini A."/>
            <person name="Sitrit Y."/>
            <person name="Splivallo R."/>
            <person name="Traeger S."/>
            <person name="Wang M."/>
            <person name="Zifcakova L."/>
            <person name="Wipf D."/>
            <person name="Zambonelli A."/>
            <person name="Paolocci F."/>
            <person name="Nowrousian M."/>
            <person name="Ottonello S."/>
            <person name="Baldrian P."/>
            <person name="Spatafora J.W."/>
            <person name="Henrissat B."/>
            <person name="Nagy L.G."/>
            <person name="Aury J.M."/>
            <person name="Wincker P."/>
            <person name="Grigoriev I.V."/>
            <person name="Bonfante P."/>
            <person name="Martin F.M."/>
        </authorList>
    </citation>
    <scope>NUCLEOTIDE SEQUENCE [LARGE SCALE GENOMIC DNA]</scope>
    <source>
        <strain evidence="1 2">RN42</strain>
    </source>
</reference>
<protein>
    <submittedName>
        <fullName evidence="1">Uncharacterized protein</fullName>
    </submittedName>
</protein>
<evidence type="ECO:0000313" key="2">
    <source>
        <dbReference type="Proteomes" id="UP000275078"/>
    </source>
</evidence>
<dbReference type="Proteomes" id="UP000275078">
    <property type="component" value="Unassembled WGS sequence"/>
</dbReference>
<organism evidence="1 2">
    <name type="scientific">Ascobolus immersus RN42</name>
    <dbReference type="NCBI Taxonomy" id="1160509"/>
    <lineage>
        <taxon>Eukaryota</taxon>
        <taxon>Fungi</taxon>
        <taxon>Dikarya</taxon>
        <taxon>Ascomycota</taxon>
        <taxon>Pezizomycotina</taxon>
        <taxon>Pezizomycetes</taxon>
        <taxon>Pezizales</taxon>
        <taxon>Ascobolaceae</taxon>
        <taxon>Ascobolus</taxon>
    </lineage>
</organism>
<gene>
    <name evidence="1" type="ORF">BJ508DRAFT_307127</name>
</gene>
<keyword evidence="2" id="KW-1185">Reference proteome</keyword>
<accession>A0A3N4I3I7</accession>
<dbReference type="EMBL" id="ML119685">
    <property type="protein sequence ID" value="RPA80682.1"/>
    <property type="molecule type" value="Genomic_DNA"/>
</dbReference>